<feature type="transmembrane region" description="Helical" evidence="1">
    <location>
        <begin position="73"/>
        <end position="96"/>
    </location>
</feature>
<keyword evidence="2" id="KW-0732">Signal</keyword>
<dbReference type="EMBL" id="CAJHNJ030000012">
    <property type="protein sequence ID" value="CAG9109795.1"/>
    <property type="molecule type" value="Genomic_DNA"/>
</dbReference>
<evidence type="ECO:0000256" key="1">
    <source>
        <dbReference type="SAM" id="Phobius"/>
    </source>
</evidence>
<protein>
    <submittedName>
        <fullName evidence="3">(diamondback moth) hypothetical protein</fullName>
    </submittedName>
</protein>
<evidence type="ECO:0000313" key="4">
    <source>
        <dbReference type="Proteomes" id="UP000653454"/>
    </source>
</evidence>
<proteinExistence type="predicted"/>
<comment type="caution">
    <text evidence="3">The sequence shown here is derived from an EMBL/GenBank/DDBJ whole genome shotgun (WGS) entry which is preliminary data.</text>
</comment>
<keyword evidence="1" id="KW-1133">Transmembrane helix</keyword>
<name>A0A8S4E447_PLUXY</name>
<feature type="chain" id="PRO_5035937554" evidence="2">
    <location>
        <begin position="18"/>
        <end position="132"/>
    </location>
</feature>
<keyword evidence="1" id="KW-0472">Membrane</keyword>
<feature type="signal peptide" evidence="2">
    <location>
        <begin position="1"/>
        <end position="17"/>
    </location>
</feature>
<keyword evidence="4" id="KW-1185">Reference proteome</keyword>
<keyword evidence="1" id="KW-0812">Transmembrane</keyword>
<evidence type="ECO:0000313" key="3">
    <source>
        <dbReference type="EMBL" id="CAG9109795.1"/>
    </source>
</evidence>
<evidence type="ECO:0000256" key="2">
    <source>
        <dbReference type="SAM" id="SignalP"/>
    </source>
</evidence>
<dbReference type="Proteomes" id="UP000653454">
    <property type="component" value="Unassembled WGS sequence"/>
</dbReference>
<gene>
    <name evidence="3" type="ORF">PLXY2_LOCUS4340</name>
</gene>
<accession>A0A8S4E447</accession>
<dbReference type="AlphaFoldDB" id="A0A8S4E447"/>
<reference evidence="3" key="1">
    <citation type="submission" date="2020-11" db="EMBL/GenBank/DDBJ databases">
        <authorList>
            <person name="Whiteford S."/>
        </authorList>
    </citation>
    <scope>NUCLEOTIDE SEQUENCE</scope>
</reference>
<sequence>MSAILFLTMLLLGLGVSYLCLRRRASPPPRRLIDDSSASIISRETIQGARCRRRAGSSMTPRLVSSAGRLYKLSLICAILFLTMLLLGLGVSYLCLRRRALPPPRRLIDDSSASIISRETIQGTEALVMIGQ</sequence>
<organism evidence="3 4">
    <name type="scientific">Plutella xylostella</name>
    <name type="common">Diamondback moth</name>
    <name type="synonym">Plutella maculipennis</name>
    <dbReference type="NCBI Taxonomy" id="51655"/>
    <lineage>
        <taxon>Eukaryota</taxon>
        <taxon>Metazoa</taxon>
        <taxon>Ecdysozoa</taxon>
        <taxon>Arthropoda</taxon>
        <taxon>Hexapoda</taxon>
        <taxon>Insecta</taxon>
        <taxon>Pterygota</taxon>
        <taxon>Neoptera</taxon>
        <taxon>Endopterygota</taxon>
        <taxon>Lepidoptera</taxon>
        <taxon>Glossata</taxon>
        <taxon>Ditrysia</taxon>
        <taxon>Yponomeutoidea</taxon>
        <taxon>Plutellidae</taxon>
        <taxon>Plutella</taxon>
    </lineage>
</organism>